<dbReference type="InterPro" id="IPR035994">
    <property type="entry name" value="Nucleoside_phosphorylase_sf"/>
</dbReference>
<evidence type="ECO:0000259" key="1">
    <source>
        <dbReference type="Pfam" id="PF01048"/>
    </source>
</evidence>
<name>A0A1H3PPV3_9PSEU</name>
<dbReference type="GO" id="GO:0005829">
    <property type="term" value="C:cytosol"/>
    <property type="evidence" value="ECO:0007669"/>
    <property type="project" value="TreeGrafter"/>
</dbReference>
<dbReference type="SUPFAM" id="SSF53167">
    <property type="entry name" value="Purine and uridine phosphorylases"/>
    <property type="match status" value="1"/>
</dbReference>
<sequence>MNDDLVVILTAFNEEYKAVLDRLDNVEQHVHDRGTRFDIGTVRGTTCHVAVSLAGKGNQPAAVMAERAIAHFSPTALMFVGVAGALWDTPLGDVVVATHVYGYHGGTSEDDGLKSRPRSWELAHEISQLAQHIARTGNWKDTAPDGAEVRFGPIAAGEIVQNSRSSREARWIREHYNDALAVEMEGAGVAQAGHLNGAPVVIVRGVSDKADGSKTSEADQNWQPRAAANAAEFATYLATELIKEGKHGAMNTRATPPREHVSVHGTGSTIGMVAGSISNSTVFQNVSGQPGTTSDLTAELSLLRKDFEAEHARGQLDDETYEIACGHLDAAGKALASTSPESKKKFVLALKQFSGLVAELTGLVAKVTMLVAAAKGIS</sequence>
<gene>
    <name evidence="2" type="ORF">SAMN05421504_108311</name>
</gene>
<dbReference type="Pfam" id="PF01048">
    <property type="entry name" value="PNP_UDP_1"/>
    <property type="match status" value="1"/>
</dbReference>
<organism evidence="2 3">
    <name type="scientific">Amycolatopsis xylanica</name>
    <dbReference type="NCBI Taxonomy" id="589385"/>
    <lineage>
        <taxon>Bacteria</taxon>
        <taxon>Bacillati</taxon>
        <taxon>Actinomycetota</taxon>
        <taxon>Actinomycetes</taxon>
        <taxon>Pseudonocardiales</taxon>
        <taxon>Pseudonocardiaceae</taxon>
        <taxon>Amycolatopsis</taxon>
    </lineage>
</organism>
<dbReference type="AlphaFoldDB" id="A0A1H3PPV3"/>
<reference evidence="2 3" key="1">
    <citation type="submission" date="2016-10" db="EMBL/GenBank/DDBJ databases">
        <authorList>
            <person name="de Groot N.N."/>
        </authorList>
    </citation>
    <scope>NUCLEOTIDE SEQUENCE [LARGE SCALE GENOMIC DNA]</scope>
    <source>
        <strain evidence="2 3">CPCC 202699</strain>
    </source>
</reference>
<dbReference type="CDD" id="cd09008">
    <property type="entry name" value="MTAN"/>
    <property type="match status" value="1"/>
</dbReference>
<proteinExistence type="predicted"/>
<dbReference type="STRING" id="589385.SAMN05421504_108311"/>
<dbReference type="GO" id="GO:0008930">
    <property type="term" value="F:methylthioadenosine nucleosidase activity"/>
    <property type="evidence" value="ECO:0007669"/>
    <property type="project" value="TreeGrafter"/>
</dbReference>
<dbReference type="OrthoDB" id="44283at2"/>
<dbReference type="PANTHER" id="PTHR46832:SF1">
    <property type="entry name" value="5'-METHYLTHIOADENOSINE_S-ADENOSYLHOMOCYSTEINE NUCLEOSIDASE"/>
    <property type="match status" value="1"/>
</dbReference>
<dbReference type="GO" id="GO:0019284">
    <property type="term" value="P:L-methionine salvage from S-adenosylmethionine"/>
    <property type="evidence" value="ECO:0007669"/>
    <property type="project" value="TreeGrafter"/>
</dbReference>
<keyword evidence="3" id="KW-1185">Reference proteome</keyword>
<dbReference type="Proteomes" id="UP000199515">
    <property type="component" value="Unassembled WGS sequence"/>
</dbReference>
<dbReference type="GO" id="GO:0008782">
    <property type="term" value="F:adenosylhomocysteine nucleosidase activity"/>
    <property type="evidence" value="ECO:0007669"/>
    <property type="project" value="TreeGrafter"/>
</dbReference>
<evidence type="ECO:0000313" key="2">
    <source>
        <dbReference type="EMBL" id="SDZ02469.1"/>
    </source>
</evidence>
<dbReference type="RefSeq" id="WP_091295873.1">
    <property type="nucleotide sequence ID" value="NZ_FNON01000008.1"/>
</dbReference>
<feature type="domain" description="Nucleoside phosphorylase" evidence="1">
    <location>
        <begin position="6"/>
        <end position="235"/>
    </location>
</feature>
<protein>
    <submittedName>
        <fullName evidence="2">Nucleoside phosphorylase</fullName>
    </submittedName>
</protein>
<dbReference type="GO" id="GO:0009116">
    <property type="term" value="P:nucleoside metabolic process"/>
    <property type="evidence" value="ECO:0007669"/>
    <property type="project" value="InterPro"/>
</dbReference>
<dbReference type="PANTHER" id="PTHR46832">
    <property type="entry name" value="5'-METHYLTHIOADENOSINE/S-ADENOSYLHOMOCYSTEINE NUCLEOSIDASE"/>
    <property type="match status" value="1"/>
</dbReference>
<evidence type="ECO:0000313" key="3">
    <source>
        <dbReference type="Proteomes" id="UP000199515"/>
    </source>
</evidence>
<dbReference type="Gene3D" id="3.40.50.1580">
    <property type="entry name" value="Nucleoside phosphorylase domain"/>
    <property type="match status" value="1"/>
</dbReference>
<dbReference type="InterPro" id="IPR000845">
    <property type="entry name" value="Nucleoside_phosphorylase_d"/>
</dbReference>
<accession>A0A1H3PPV3</accession>
<dbReference type="EMBL" id="FNON01000008">
    <property type="protein sequence ID" value="SDZ02469.1"/>
    <property type="molecule type" value="Genomic_DNA"/>
</dbReference>